<dbReference type="Pfam" id="PF13271">
    <property type="entry name" value="DUF4062"/>
    <property type="match status" value="1"/>
</dbReference>
<dbReference type="RefSeq" id="WP_189631303.1">
    <property type="nucleotide sequence ID" value="NZ_BNAG01000004.1"/>
</dbReference>
<feature type="domain" description="DUF4062" evidence="1">
    <location>
        <begin position="6"/>
        <end position="88"/>
    </location>
</feature>
<evidence type="ECO:0000313" key="3">
    <source>
        <dbReference type="Proteomes" id="UP000658258"/>
    </source>
</evidence>
<evidence type="ECO:0000313" key="2">
    <source>
        <dbReference type="EMBL" id="GHE73155.1"/>
    </source>
</evidence>
<evidence type="ECO:0000259" key="1">
    <source>
        <dbReference type="Pfam" id="PF13271"/>
    </source>
</evidence>
<dbReference type="InterPro" id="IPR025139">
    <property type="entry name" value="DUF4062"/>
</dbReference>
<comment type="caution">
    <text evidence="2">The sequence shown here is derived from an EMBL/GenBank/DDBJ whole genome shotgun (WGS) entry which is preliminary data.</text>
</comment>
<sequence>MTTQLKIFISSTIADMPSERKAALKAVEKAGGFPVMSEFTIEAQSKDSLTTCLEKVLESDIYVLILGGRYGWQPEGQESITELEYRTALESRKPILVFNTTYSKESPQKQFEARVESSFFRKTVSDAFELQDEIEKALKAEIQKKQSELFNQTEPVYSNLVRVNFPDHVYRAELNIDKKAIRAQMKEQGLKLKHKPTLFDYVIGALRIKDIRFPGDWVLWGNSILSFHDLQDPSLPLAEVIDLGTAERLSCDEVYDMSEDDMSTFKFLLKKCLETKLHKLKIKWIKDEGLFAFIPNQKDPLDQWMSRSAEWRKGNKKATRKVVDIKRNLKNKQEVFNMKCLAFRVRFEHFGGEWFLAIKPDWIFLWPDFRVSNLAFKNIQWLKKTERNMPVFNHFNFILRYLQPSINESLFEEFRDYKFLKLGQIEKFDFSPIVPDNIWVNLEAQGVQKKLSDSSGDVDLFDSYES</sequence>
<organism evidence="2 3">
    <name type="scientific">Roseivirga thermotolerans</name>
    <dbReference type="NCBI Taxonomy" id="1758176"/>
    <lineage>
        <taxon>Bacteria</taxon>
        <taxon>Pseudomonadati</taxon>
        <taxon>Bacteroidota</taxon>
        <taxon>Cytophagia</taxon>
        <taxon>Cytophagales</taxon>
        <taxon>Roseivirgaceae</taxon>
        <taxon>Roseivirga</taxon>
    </lineage>
</organism>
<name>A0ABQ3I934_9BACT</name>
<dbReference type="EMBL" id="BNAG01000004">
    <property type="protein sequence ID" value="GHE73155.1"/>
    <property type="molecule type" value="Genomic_DNA"/>
</dbReference>
<accession>A0ABQ3I934</accession>
<reference evidence="3" key="1">
    <citation type="journal article" date="2019" name="Int. J. Syst. Evol. Microbiol.">
        <title>The Global Catalogue of Microorganisms (GCM) 10K type strain sequencing project: providing services to taxonomists for standard genome sequencing and annotation.</title>
        <authorList>
            <consortium name="The Broad Institute Genomics Platform"/>
            <consortium name="The Broad Institute Genome Sequencing Center for Infectious Disease"/>
            <person name="Wu L."/>
            <person name="Ma J."/>
        </authorList>
    </citation>
    <scope>NUCLEOTIDE SEQUENCE [LARGE SCALE GENOMIC DNA]</scope>
    <source>
        <strain evidence="3">CGMCC 1.15111</strain>
    </source>
</reference>
<gene>
    <name evidence="2" type="ORF">GCM10011340_32110</name>
</gene>
<proteinExistence type="predicted"/>
<dbReference type="Proteomes" id="UP000658258">
    <property type="component" value="Unassembled WGS sequence"/>
</dbReference>
<protein>
    <recommendedName>
        <fullName evidence="1">DUF4062 domain-containing protein</fullName>
    </recommendedName>
</protein>
<keyword evidence="3" id="KW-1185">Reference proteome</keyword>